<dbReference type="OrthoDB" id="6305173at2"/>
<comment type="caution">
    <text evidence="3">The sequence shown here is derived from an EMBL/GenBank/DDBJ whole genome shotgun (WGS) entry which is preliminary data.</text>
</comment>
<evidence type="ECO:0000313" key="3">
    <source>
        <dbReference type="EMBL" id="THH35958.1"/>
    </source>
</evidence>
<evidence type="ECO:0000256" key="1">
    <source>
        <dbReference type="SAM" id="MobiDB-lite"/>
    </source>
</evidence>
<feature type="domain" description="Hedgehog/Intein (Hint)" evidence="2">
    <location>
        <begin position="68"/>
        <end position="212"/>
    </location>
</feature>
<sequence>MPPSFPGASPLAGRAPTEPRLPSSTDLSRSPQPGFRVLETAVARADGTTHVSQMKVPALPLFEAAFSAFARGTVLQSDFGDIAIEDLQPGDKLATTSGKSARVLWIGSASFAPIDANGRRTPLTRVMADSFGQGRPDSFLTLGPSARILQTPPHLRGQVGAGTVLSPVHHFVDSVNVIEVTPPTPVTLFHIVLERHAAVYAGGLECETYHPGANATRTVSHTLRDLYLSMFPHIHHVSDFGPLAHPRAPEIDQMLATAAY</sequence>
<dbReference type="AlphaFoldDB" id="A0A4S4ND30"/>
<protein>
    <recommendedName>
        <fullName evidence="2">Hedgehog/Intein (Hint) domain-containing protein</fullName>
    </recommendedName>
</protein>
<name>A0A4S4ND30_9RHOB</name>
<dbReference type="InterPro" id="IPR028992">
    <property type="entry name" value="Hedgehog/Intein_dom"/>
</dbReference>
<evidence type="ECO:0000313" key="4">
    <source>
        <dbReference type="Proteomes" id="UP000306602"/>
    </source>
</evidence>
<dbReference type="EMBL" id="SRKY01000003">
    <property type="protein sequence ID" value="THH35958.1"/>
    <property type="molecule type" value="Genomic_DNA"/>
</dbReference>
<evidence type="ECO:0000259" key="2">
    <source>
        <dbReference type="Pfam" id="PF13403"/>
    </source>
</evidence>
<dbReference type="Proteomes" id="UP000306602">
    <property type="component" value="Unassembled WGS sequence"/>
</dbReference>
<feature type="region of interest" description="Disordered" evidence="1">
    <location>
        <begin position="1"/>
        <end position="33"/>
    </location>
</feature>
<feature type="compositionally biased region" description="Polar residues" evidence="1">
    <location>
        <begin position="22"/>
        <end position="31"/>
    </location>
</feature>
<keyword evidence="4" id="KW-1185">Reference proteome</keyword>
<organism evidence="3 4">
    <name type="scientific">Aliishimia ponticola</name>
    <dbReference type="NCBI Taxonomy" id="2499833"/>
    <lineage>
        <taxon>Bacteria</taxon>
        <taxon>Pseudomonadati</taxon>
        <taxon>Pseudomonadota</taxon>
        <taxon>Alphaproteobacteria</taxon>
        <taxon>Rhodobacterales</taxon>
        <taxon>Paracoccaceae</taxon>
        <taxon>Aliishimia</taxon>
    </lineage>
</organism>
<reference evidence="3 4" key="1">
    <citation type="submission" date="2019-04" db="EMBL/GenBank/DDBJ databases">
        <title>Shimia ponticola sp. nov., isolated from seawater.</title>
        <authorList>
            <person name="Kim Y.-O."/>
            <person name="Yoon J.-H."/>
        </authorList>
    </citation>
    <scope>NUCLEOTIDE SEQUENCE [LARGE SCALE GENOMIC DNA]</scope>
    <source>
        <strain evidence="3 4">MYP11</strain>
    </source>
</reference>
<gene>
    <name evidence="3" type="ORF">E4Z66_12890</name>
</gene>
<dbReference type="Pfam" id="PF13403">
    <property type="entry name" value="Hint_2"/>
    <property type="match status" value="1"/>
</dbReference>
<proteinExistence type="predicted"/>
<accession>A0A4S4ND30</accession>